<comment type="caution">
    <text evidence="1">The sequence shown here is derived from an EMBL/GenBank/DDBJ whole genome shotgun (WGS) entry which is preliminary data.</text>
</comment>
<organism evidence="1 2">
    <name type="scientific">Pristionchus entomophagus</name>
    <dbReference type="NCBI Taxonomy" id="358040"/>
    <lineage>
        <taxon>Eukaryota</taxon>
        <taxon>Metazoa</taxon>
        <taxon>Ecdysozoa</taxon>
        <taxon>Nematoda</taxon>
        <taxon>Chromadorea</taxon>
        <taxon>Rhabditida</taxon>
        <taxon>Rhabditina</taxon>
        <taxon>Diplogasteromorpha</taxon>
        <taxon>Diplogasteroidea</taxon>
        <taxon>Neodiplogasteridae</taxon>
        <taxon>Pristionchus</taxon>
    </lineage>
</organism>
<sequence length="165" mass="19425">MIQIHDFSASDDLRQRIATNHVHEEHFFLHDLLLFIIQLLQFGLLDFLEVFNQARNRFEVRRGSRENLFLSRLWERVKLREFLVKNKFIVDISMPDIDAISVLDIANGQVRHCKATGNFIDMEDLGSNELFVLEYLIHQAIALIGFTESHIDLAVYYCFLPFLRT</sequence>
<evidence type="ECO:0000313" key="2">
    <source>
        <dbReference type="Proteomes" id="UP001432027"/>
    </source>
</evidence>
<evidence type="ECO:0000313" key="1">
    <source>
        <dbReference type="EMBL" id="GMS83780.1"/>
    </source>
</evidence>
<accession>A0AAV5SLG4</accession>
<name>A0AAV5SLG4_9BILA</name>
<proteinExistence type="predicted"/>
<keyword evidence="2" id="KW-1185">Reference proteome</keyword>
<dbReference type="Proteomes" id="UP001432027">
    <property type="component" value="Unassembled WGS sequence"/>
</dbReference>
<gene>
    <name evidence="1" type="ORF">PENTCL1PPCAC_5955</name>
</gene>
<dbReference type="AlphaFoldDB" id="A0AAV5SLG4"/>
<reference evidence="1" key="1">
    <citation type="submission" date="2023-10" db="EMBL/GenBank/DDBJ databases">
        <title>Genome assembly of Pristionchus species.</title>
        <authorList>
            <person name="Yoshida K."/>
            <person name="Sommer R.J."/>
        </authorList>
    </citation>
    <scope>NUCLEOTIDE SEQUENCE</scope>
    <source>
        <strain evidence="1">RS0144</strain>
    </source>
</reference>
<protein>
    <submittedName>
        <fullName evidence="1">Uncharacterized protein</fullName>
    </submittedName>
</protein>
<dbReference type="EMBL" id="BTSX01000002">
    <property type="protein sequence ID" value="GMS83780.1"/>
    <property type="molecule type" value="Genomic_DNA"/>
</dbReference>